<dbReference type="Pfam" id="PF00593">
    <property type="entry name" value="TonB_dep_Rec_b-barrel"/>
    <property type="match status" value="1"/>
</dbReference>
<evidence type="ECO:0000256" key="9">
    <source>
        <dbReference type="ARBA" id="ARBA00023237"/>
    </source>
</evidence>
<keyword evidence="16" id="KW-0675">Receptor</keyword>
<dbReference type="InterPro" id="IPR012910">
    <property type="entry name" value="Plug_dom"/>
</dbReference>
<dbReference type="NCBIfam" id="TIGR01785">
    <property type="entry name" value="TonB-hemin"/>
    <property type="match status" value="1"/>
</dbReference>
<dbReference type="RefSeq" id="WP_251810246.1">
    <property type="nucleotide sequence ID" value="NZ_CP101527.1"/>
</dbReference>
<evidence type="ECO:0000256" key="11">
    <source>
        <dbReference type="PROSITE-ProRule" id="PRU10144"/>
    </source>
</evidence>
<dbReference type="EMBL" id="CP101527">
    <property type="protein sequence ID" value="UZW74819.1"/>
    <property type="molecule type" value="Genomic_DNA"/>
</dbReference>
<dbReference type="NCBIfam" id="TIGR01786">
    <property type="entry name" value="TonB-hemlactrns"/>
    <property type="match status" value="1"/>
</dbReference>
<comment type="subcellular location">
    <subcellularLocation>
        <location evidence="1 10">Cell outer membrane</location>
        <topology evidence="1 10">Multi-pass membrane protein</topology>
    </subcellularLocation>
</comment>
<feature type="chain" id="PRO_5039197927" evidence="13">
    <location>
        <begin position="25"/>
        <end position="685"/>
    </location>
</feature>
<evidence type="ECO:0000259" key="14">
    <source>
        <dbReference type="Pfam" id="PF00593"/>
    </source>
</evidence>
<evidence type="ECO:0000256" key="4">
    <source>
        <dbReference type="ARBA" id="ARBA00022452"/>
    </source>
</evidence>
<keyword evidence="6 13" id="KW-0732">Signal</keyword>
<feature type="domain" description="TonB-dependent receptor plug" evidence="15">
    <location>
        <begin position="49"/>
        <end position="152"/>
    </location>
</feature>
<dbReference type="GO" id="GO:0009279">
    <property type="term" value="C:cell outer membrane"/>
    <property type="evidence" value="ECO:0007669"/>
    <property type="project" value="UniProtKB-SubCell"/>
</dbReference>
<feature type="domain" description="TonB-dependent receptor-like beta-barrel" evidence="14">
    <location>
        <begin position="239"/>
        <end position="652"/>
    </location>
</feature>
<evidence type="ECO:0000256" key="7">
    <source>
        <dbReference type="ARBA" id="ARBA00023077"/>
    </source>
</evidence>
<keyword evidence="4 10" id="KW-1134">Transmembrane beta strand</keyword>
<evidence type="ECO:0000256" key="8">
    <source>
        <dbReference type="ARBA" id="ARBA00023136"/>
    </source>
</evidence>
<dbReference type="InterPro" id="IPR036942">
    <property type="entry name" value="Beta-barrel_TonB_sf"/>
</dbReference>
<dbReference type="GO" id="GO:0044718">
    <property type="term" value="P:siderophore transmembrane transport"/>
    <property type="evidence" value="ECO:0007669"/>
    <property type="project" value="TreeGrafter"/>
</dbReference>
<dbReference type="Gene3D" id="2.170.130.10">
    <property type="entry name" value="TonB-dependent receptor, plug domain"/>
    <property type="match status" value="1"/>
</dbReference>
<gene>
    <name evidence="16" type="ORF">NNL22_17635</name>
</gene>
<dbReference type="PROSITE" id="PS01156">
    <property type="entry name" value="TONB_DEPENDENT_REC_2"/>
    <property type="match status" value="1"/>
</dbReference>
<protein>
    <submittedName>
        <fullName evidence="16">TonB-dependent hemoglobin/transferrin/lactoferrin family receptor</fullName>
    </submittedName>
</protein>
<evidence type="ECO:0000256" key="13">
    <source>
        <dbReference type="SAM" id="SignalP"/>
    </source>
</evidence>
<keyword evidence="3 10" id="KW-0813">Transport</keyword>
<evidence type="ECO:0000256" key="6">
    <source>
        <dbReference type="ARBA" id="ARBA00022729"/>
    </source>
</evidence>
<keyword evidence="17" id="KW-1185">Reference proteome</keyword>
<evidence type="ECO:0000313" key="16">
    <source>
        <dbReference type="EMBL" id="UZW74819.1"/>
    </source>
</evidence>
<dbReference type="Pfam" id="PF07715">
    <property type="entry name" value="Plug"/>
    <property type="match status" value="1"/>
</dbReference>
<evidence type="ECO:0000256" key="1">
    <source>
        <dbReference type="ARBA" id="ARBA00004571"/>
    </source>
</evidence>
<comment type="similarity">
    <text evidence="2 10 12">Belongs to the TonB-dependent receptor family.</text>
</comment>
<evidence type="ECO:0000256" key="3">
    <source>
        <dbReference type="ARBA" id="ARBA00022448"/>
    </source>
</evidence>
<dbReference type="Proteomes" id="UP001164472">
    <property type="component" value="Chromosome"/>
</dbReference>
<feature type="signal peptide" evidence="13">
    <location>
        <begin position="1"/>
        <end position="24"/>
    </location>
</feature>
<proteinExistence type="inferred from homology"/>
<dbReference type="PROSITE" id="PS52016">
    <property type="entry name" value="TONB_DEPENDENT_REC_3"/>
    <property type="match status" value="1"/>
</dbReference>
<dbReference type="InterPro" id="IPR010917">
    <property type="entry name" value="TonB_rcpt_CS"/>
</dbReference>
<keyword evidence="5 10" id="KW-0812">Transmembrane</keyword>
<dbReference type="GO" id="GO:0015344">
    <property type="term" value="F:siderophore uptake transmembrane transporter activity"/>
    <property type="evidence" value="ECO:0007669"/>
    <property type="project" value="TreeGrafter"/>
</dbReference>
<dbReference type="CDD" id="cd01347">
    <property type="entry name" value="ligand_gated_channel"/>
    <property type="match status" value="1"/>
</dbReference>
<evidence type="ECO:0000256" key="2">
    <source>
        <dbReference type="ARBA" id="ARBA00009810"/>
    </source>
</evidence>
<dbReference type="InterPro" id="IPR037066">
    <property type="entry name" value="Plug_dom_sf"/>
</dbReference>
<evidence type="ECO:0000313" key="17">
    <source>
        <dbReference type="Proteomes" id="UP001164472"/>
    </source>
</evidence>
<dbReference type="PANTHER" id="PTHR30069">
    <property type="entry name" value="TONB-DEPENDENT OUTER MEMBRANE RECEPTOR"/>
    <property type="match status" value="1"/>
</dbReference>
<evidence type="ECO:0000259" key="15">
    <source>
        <dbReference type="Pfam" id="PF07715"/>
    </source>
</evidence>
<accession>A0A9E8HS74</accession>
<evidence type="ECO:0000256" key="12">
    <source>
        <dbReference type="RuleBase" id="RU003357"/>
    </source>
</evidence>
<dbReference type="KEGG" id="asem:NNL22_17635"/>
<dbReference type="SUPFAM" id="SSF56935">
    <property type="entry name" value="Porins"/>
    <property type="match status" value="1"/>
</dbReference>
<reference evidence="16" key="1">
    <citation type="submission" date="2022-07" db="EMBL/GenBank/DDBJ databases">
        <title>Alkalimarinus sp. nov., isolated from gut of a Alitta virens.</title>
        <authorList>
            <person name="Yang A.I."/>
            <person name="Shin N.-R."/>
        </authorList>
    </citation>
    <scope>NUCLEOTIDE SEQUENCE</scope>
    <source>
        <strain evidence="16">FA028</strain>
    </source>
</reference>
<dbReference type="InterPro" id="IPR000531">
    <property type="entry name" value="Beta-barrel_TonB"/>
</dbReference>
<dbReference type="GO" id="GO:0015232">
    <property type="term" value="F:heme transmembrane transporter activity"/>
    <property type="evidence" value="ECO:0007669"/>
    <property type="project" value="InterPro"/>
</dbReference>
<feature type="short sequence motif" description="TonB C-terminal box" evidence="11">
    <location>
        <begin position="668"/>
        <end position="685"/>
    </location>
</feature>
<evidence type="ECO:0000256" key="10">
    <source>
        <dbReference type="PROSITE-ProRule" id="PRU01360"/>
    </source>
</evidence>
<sequence>MKRVLPSLAISGCCSLAALPSAHADTTDSSVTVFDKVVVSASRIEQTAQKETRSIDSVDRTQLDQAQPSSVAEALKFEPNVSVSGGPVPGNQSVNIRGLEGNKILQVIDGTRVNTNFNHRPSYFLDPSLVSQIDVVKGPVSSLWGSGAVGGVVSQKTISASDLMDEEETFGGFVKTSYNDNGNQWTGTSAIAGDHDAFNWLLGASYLDSDKMEQGNGDTLYGSETKNATGIAKVGWKITDSNTIGLNYRNANNDGHPPAVGSSDQQLNDPDKLIDRETTDENITLSYQFNPESEAINVDTKLYQNNTRIEEDNLFGSTDISEIETNGFSVTNQSKFGGFNLLGGIDGYEDNLDTTRPASGNGRPNPPANASTTTMGAFLYGDYPILETVTVEAGVRYDSFDSKAEGFESSDESAVSPAAAIRWQAVDWAALSVRYDEAFRAPDVYELYMDGTHFAFYPGGPTNVFVANPDLNPETSKNVEVKGEFNFNNVIGKDKLNLVASVFENKVKDFIELSVHVPSNMPGYCFAPGMGAGCAGTSTSENVANARLKGFEFGASYQIDALTASLTYGQTRGKDEDTNEYLSGIPADKWVAALDYGVWSIDTNVGVKVLKASDQKRTPSDDSQGPYNGYTTTDFYASWEPSSQALEGVKVDFIVANAFDQNYRNAWTSVYEAGRSVRVAAQYNF</sequence>
<organism evidence="16 17">
    <name type="scientific">Alkalimarinus sediminis</name>
    <dbReference type="NCBI Taxonomy" id="1632866"/>
    <lineage>
        <taxon>Bacteria</taxon>
        <taxon>Pseudomonadati</taxon>
        <taxon>Pseudomonadota</taxon>
        <taxon>Gammaproteobacteria</taxon>
        <taxon>Alteromonadales</taxon>
        <taxon>Alteromonadaceae</taxon>
        <taxon>Alkalimarinus</taxon>
    </lineage>
</organism>
<keyword evidence="9 10" id="KW-0998">Cell outer membrane</keyword>
<keyword evidence="8 10" id="KW-0472">Membrane</keyword>
<dbReference type="InterPro" id="IPR011276">
    <property type="entry name" value="TonB_haem/Hb_rcpt"/>
</dbReference>
<dbReference type="AlphaFoldDB" id="A0A9E8HS74"/>
<dbReference type="InterPro" id="IPR039426">
    <property type="entry name" value="TonB-dep_rcpt-like"/>
</dbReference>
<dbReference type="InterPro" id="IPR010949">
    <property type="entry name" value="TonB_Hb/transfer/lactofer_rcpt"/>
</dbReference>
<dbReference type="Gene3D" id="2.40.170.20">
    <property type="entry name" value="TonB-dependent receptor, beta-barrel domain"/>
    <property type="match status" value="1"/>
</dbReference>
<keyword evidence="7 12" id="KW-0798">TonB box</keyword>
<dbReference type="PANTHER" id="PTHR30069:SF41">
    <property type="entry name" value="HEME_HEMOPEXIN UTILIZATION PROTEIN C"/>
    <property type="match status" value="1"/>
</dbReference>
<name>A0A9E8HS74_9ALTE</name>
<evidence type="ECO:0000256" key="5">
    <source>
        <dbReference type="ARBA" id="ARBA00022692"/>
    </source>
</evidence>